<dbReference type="RefSeq" id="WP_014962767.1">
    <property type="nucleotide sequence ID" value="NC_018655.1"/>
</dbReference>
<dbReference type="AlphaFoldDB" id="K0B2Y6"/>
<dbReference type="PATRIC" id="fig|1229908.8.peg.512"/>
<dbReference type="EMBL" id="CP003842">
    <property type="protein sequence ID" value="AFS80378.1"/>
    <property type="molecule type" value="Genomic_DNA"/>
</dbReference>
<evidence type="ECO:0000313" key="2">
    <source>
        <dbReference type="Proteomes" id="UP000006101"/>
    </source>
</evidence>
<dbReference type="HOGENOM" id="CLU_1590790_0_0_2"/>
<organism evidence="1 2">
    <name type="scientific">Candidatus Nitrosopumilus koreensis AR1</name>
    <dbReference type="NCBI Taxonomy" id="1229908"/>
    <lineage>
        <taxon>Archaea</taxon>
        <taxon>Nitrososphaerota</taxon>
        <taxon>Nitrososphaeria</taxon>
        <taxon>Nitrosopumilales</taxon>
        <taxon>Nitrosopumilaceae</taxon>
        <taxon>Nitrosopumilus</taxon>
    </lineage>
</organism>
<evidence type="ECO:0000313" key="1">
    <source>
        <dbReference type="EMBL" id="AFS80378.1"/>
    </source>
</evidence>
<sequence length="167" mass="19216">MTLDSKIIVSQLNKLGVSKSLLNNWLDEYKKIKNEFLKQQWNTCISNCGLFSEYTVAILKELYEQSPINQNNIHFDNFYKDCIQKSKPNPEDEILLLAVPHAAKTIYTIRNKKKGAHVKAIDPDYVDSLFVTSLSDYILSQFVLLKCKGTQNDVANLIQNIIEKKFL</sequence>
<dbReference type="Proteomes" id="UP000006101">
    <property type="component" value="Chromosome"/>
</dbReference>
<dbReference type="KEGG" id="nkr:NKOR_02400"/>
<keyword evidence="2" id="KW-1185">Reference proteome</keyword>
<gene>
    <name evidence="1" type="ORF">NKOR_02400</name>
</gene>
<name>K0B2Y6_9ARCH</name>
<proteinExistence type="predicted"/>
<reference evidence="1 2" key="1">
    <citation type="journal article" date="2012" name="J. Bacteriol.">
        <title>Draft Genome Sequence of an Ammonia-Oxidizing Archaeon, "Candidatus Nitrosopumilus koreensis" AR1, from Marine Sediment.</title>
        <authorList>
            <person name="Park S.J."/>
            <person name="Kim J.G."/>
            <person name="Jung M.Y."/>
            <person name="Kim S.J."/>
            <person name="Cha I.T."/>
            <person name="Kwon K."/>
            <person name="Lee J.H."/>
            <person name="Rhee S.K."/>
        </authorList>
    </citation>
    <scope>NUCLEOTIDE SEQUENCE [LARGE SCALE GENOMIC DNA]</scope>
    <source>
        <strain evidence="1 2">AR1</strain>
    </source>
</reference>
<accession>K0B2Y6</accession>
<protein>
    <submittedName>
        <fullName evidence="1">Uncharacterized protein</fullName>
    </submittedName>
</protein>
<dbReference type="GeneID" id="13725924"/>